<protein>
    <submittedName>
        <fullName evidence="1">Uncharacterized protein</fullName>
    </submittedName>
</protein>
<accession>A0A6M3M2K1</accession>
<organism evidence="1">
    <name type="scientific">viral metagenome</name>
    <dbReference type="NCBI Taxonomy" id="1070528"/>
    <lineage>
        <taxon>unclassified sequences</taxon>
        <taxon>metagenomes</taxon>
        <taxon>organismal metagenomes</taxon>
    </lineage>
</organism>
<dbReference type="AlphaFoldDB" id="A0A6M3M2K1"/>
<reference evidence="1" key="1">
    <citation type="submission" date="2020-03" db="EMBL/GenBank/DDBJ databases">
        <title>The deep terrestrial virosphere.</title>
        <authorList>
            <person name="Holmfeldt K."/>
            <person name="Nilsson E."/>
            <person name="Simone D."/>
            <person name="Lopez-Fernandez M."/>
            <person name="Wu X."/>
            <person name="de Brujin I."/>
            <person name="Lundin D."/>
            <person name="Andersson A."/>
            <person name="Bertilsson S."/>
            <person name="Dopson M."/>
        </authorList>
    </citation>
    <scope>NUCLEOTIDE SEQUENCE</scope>
    <source>
        <strain evidence="1">MM171A00115</strain>
        <strain evidence="2">MM171B00172</strain>
    </source>
</reference>
<proteinExistence type="predicted"/>
<evidence type="ECO:0000313" key="2">
    <source>
        <dbReference type="EMBL" id="QJB04778.1"/>
    </source>
</evidence>
<sequence>MPKANVAIPFNFREGGKVEHFQKGEQELTSAAHAHATANGFLVKAKPEATAPVATEK</sequence>
<name>A0A6M3M2K1_9ZZZZ</name>
<dbReference type="EMBL" id="MT143890">
    <property type="protein sequence ID" value="QJB04778.1"/>
    <property type="molecule type" value="Genomic_DNA"/>
</dbReference>
<gene>
    <name evidence="1" type="ORF">MM171A00115_0047</name>
    <name evidence="2" type="ORF">MM171B00172_0020</name>
</gene>
<evidence type="ECO:0000313" key="1">
    <source>
        <dbReference type="EMBL" id="QJB01294.1"/>
    </source>
</evidence>
<dbReference type="EMBL" id="MT143707">
    <property type="protein sequence ID" value="QJB01294.1"/>
    <property type="molecule type" value="Genomic_DNA"/>
</dbReference>